<gene>
    <name evidence="1" type="ORF">L2E82_02548</name>
</gene>
<keyword evidence="2" id="KW-1185">Reference proteome</keyword>
<proteinExistence type="predicted"/>
<organism evidence="1 2">
    <name type="scientific">Cichorium intybus</name>
    <name type="common">Chicory</name>
    <dbReference type="NCBI Taxonomy" id="13427"/>
    <lineage>
        <taxon>Eukaryota</taxon>
        <taxon>Viridiplantae</taxon>
        <taxon>Streptophyta</taxon>
        <taxon>Embryophyta</taxon>
        <taxon>Tracheophyta</taxon>
        <taxon>Spermatophyta</taxon>
        <taxon>Magnoliopsida</taxon>
        <taxon>eudicotyledons</taxon>
        <taxon>Gunneridae</taxon>
        <taxon>Pentapetalae</taxon>
        <taxon>asterids</taxon>
        <taxon>campanulids</taxon>
        <taxon>Asterales</taxon>
        <taxon>Asteraceae</taxon>
        <taxon>Cichorioideae</taxon>
        <taxon>Cichorieae</taxon>
        <taxon>Cichoriinae</taxon>
        <taxon>Cichorium</taxon>
    </lineage>
</organism>
<evidence type="ECO:0000313" key="1">
    <source>
        <dbReference type="EMBL" id="KAI3789745.1"/>
    </source>
</evidence>
<protein>
    <submittedName>
        <fullName evidence="1">Uncharacterized protein</fullName>
    </submittedName>
</protein>
<sequence>MRFLQIGLNKQENTKTSEFVNFSIREYVAEIRKKDRKKCWPFGSLGDPDKYDVFTSHQSVESSFLCSRNSPGKEASNSSNKETFSGKEDRSQTTDMIESLRINENMGKRINNGYPDSNSCNVIYKTENPPENSANGSDDDDEPGRNLPKRKHHRFRLLSDILTNLDNINTRCATETEDEWDDVTLDALFRKQMGVEVTTMSKKKMRTNRVEEPRFEKEEKSKCGSDESHGNDSDVGPVSGSRKTRIDDMDFQTMAKRKKVRPPVKNGAGQSSLGNKENVIGMQKDGPLRCRRKSNQCTEVSRTEPTETGNEDSEMEAVMLLATHFNEEDPSSPANGAKKAQSNMELEPPEASKLISSSSSGNKPSESGQDQGFATGTTCACIQKKIRAGNKSIATFYSQSSAKTATRDPKIYGAKVADNLTASVFQNRTTLVCSINRNPADFSIPNAENVFMRGG</sequence>
<evidence type="ECO:0000313" key="2">
    <source>
        <dbReference type="Proteomes" id="UP001055811"/>
    </source>
</evidence>
<comment type="caution">
    <text evidence="1">The sequence shown here is derived from an EMBL/GenBank/DDBJ whole genome shotgun (WGS) entry which is preliminary data.</text>
</comment>
<dbReference type="Proteomes" id="UP001055811">
    <property type="component" value="Linkage Group LG01"/>
</dbReference>
<accession>A0ACB9H317</accession>
<reference evidence="2" key="1">
    <citation type="journal article" date="2022" name="Mol. Ecol. Resour.">
        <title>The genomes of chicory, endive, great burdock and yacon provide insights into Asteraceae palaeo-polyploidization history and plant inulin production.</title>
        <authorList>
            <person name="Fan W."/>
            <person name="Wang S."/>
            <person name="Wang H."/>
            <person name="Wang A."/>
            <person name="Jiang F."/>
            <person name="Liu H."/>
            <person name="Zhao H."/>
            <person name="Xu D."/>
            <person name="Zhang Y."/>
        </authorList>
    </citation>
    <scope>NUCLEOTIDE SEQUENCE [LARGE SCALE GENOMIC DNA]</scope>
    <source>
        <strain evidence="2">cv. Punajuju</strain>
    </source>
</reference>
<dbReference type="EMBL" id="CM042009">
    <property type="protein sequence ID" value="KAI3789745.1"/>
    <property type="molecule type" value="Genomic_DNA"/>
</dbReference>
<name>A0ACB9H317_CICIN</name>
<reference evidence="1 2" key="2">
    <citation type="journal article" date="2022" name="Mol. Ecol. Resour.">
        <title>The genomes of chicory, endive, great burdock and yacon provide insights into Asteraceae paleo-polyploidization history and plant inulin production.</title>
        <authorList>
            <person name="Fan W."/>
            <person name="Wang S."/>
            <person name="Wang H."/>
            <person name="Wang A."/>
            <person name="Jiang F."/>
            <person name="Liu H."/>
            <person name="Zhao H."/>
            <person name="Xu D."/>
            <person name="Zhang Y."/>
        </authorList>
    </citation>
    <scope>NUCLEOTIDE SEQUENCE [LARGE SCALE GENOMIC DNA]</scope>
    <source>
        <strain evidence="2">cv. Punajuju</strain>
        <tissue evidence="1">Leaves</tissue>
    </source>
</reference>